<evidence type="ECO:0000256" key="2">
    <source>
        <dbReference type="ARBA" id="ARBA00010841"/>
    </source>
</evidence>
<feature type="coiled-coil region" evidence="7">
    <location>
        <begin position="205"/>
        <end position="263"/>
    </location>
</feature>
<keyword evidence="4 7" id="KW-0175">Coiled coil</keyword>
<evidence type="ECO:0000256" key="1">
    <source>
        <dbReference type="ARBA" id="ARBA00004138"/>
    </source>
</evidence>
<evidence type="ECO:0000256" key="6">
    <source>
        <dbReference type="ARBA" id="ARBA00023273"/>
    </source>
</evidence>
<dbReference type="OrthoDB" id="166611at2759"/>
<dbReference type="GO" id="GO:0008017">
    <property type="term" value="F:microtubule binding"/>
    <property type="evidence" value="ECO:0007669"/>
    <property type="project" value="TreeGrafter"/>
</dbReference>
<feature type="non-terminal residue" evidence="8">
    <location>
        <position position="1"/>
    </location>
</feature>
<dbReference type="EMBL" id="KZ308520">
    <property type="protein sequence ID" value="KAG8230993.1"/>
    <property type="molecule type" value="Genomic_DNA"/>
</dbReference>
<protein>
    <recommendedName>
        <fullName evidence="3">Cilia- and flagella-associated protein 157</fullName>
    </recommendedName>
</protein>
<reference evidence="8" key="2">
    <citation type="submission" date="2017-10" db="EMBL/GenBank/DDBJ databases">
        <title>Ladona fulva Genome sequencing and assembly.</title>
        <authorList>
            <person name="Murali S."/>
            <person name="Richards S."/>
            <person name="Bandaranaike D."/>
            <person name="Bellair M."/>
            <person name="Blankenburg K."/>
            <person name="Chao H."/>
            <person name="Dinh H."/>
            <person name="Doddapaneni H."/>
            <person name="Dugan-Rocha S."/>
            <person name="Elkadiri S."/>
            <person name="Gnanaolivu R."/>
            <person name="Hernandez B."/>
            <person name="Skinner E."/>
            <person name="Javaid M."/>
            <person name="Lee S."/>
            <person name="Li M."/>
            <person name="Ming W."/>
            <person name="Munidasa M."/>
            <person name="Muniz J."/>
            <person name="Nguyen L."/>
            <person name="Hughes D."/>
            <person name="Osuji N."/>
            <person name="Pu L.-L."/>
            <person name="Puazo M."/>
            <person name="Qu C."/>
            <person name="Quiroz J."/>
            <person name="Raj R."/>
            <person name="Weissenberger G."/>
            <person name="Xin Y."/>
            <person name="Zou X."/>
            <person name="Han Y."/>
            <person name="Worley K."/>
            <person name="Muzny D."/>
            <person name="Gibbs R."/>
        </authorList>
    </citation>
    <scope>NUCLEOTIDE SEQUENCE</scope>
    <source>
        <strain evidence="8">Sampled in the wild</strain>
    </source>
</reference>
<reference evidence="8" key="1">
    <citation type="submission" date="2013-04" db="EMBL/GenBank/DDBJ databases">
        <authorList>
            <person name="Qu J."/>
            <person name="Murali S.C."/>
            <person name="Bandaranaike D."/>
            <person name="Bellair M."/>
            <person name="Blankenburg K."/>
            <person name="Chao H."/>
            <person name="Dinh H."/>
            <person name="Doddapaneni H."/>
            <person name="Downs B."/>
            <person name="Dugan-Rocha S."/>
            <person name="Elkadiri S."/>
            <person name="Gnanaolivu R.D."/>
            <person name="Hernandez B."/>
            <person name="Javaid M."/>
            <person name="Jayaseelan J.C."/>
            <person name="Lee S."/>
            <person name="Li M."/>
            <person name="Ming W."/>
            <person name="Munidasa M."/>
            <person name="Muniz J."/>
            <person name="Nguyen L."/>
            <person name="Ongeri F."/>
            <person name="Osuji N."/>
            <person name="Pu L.-L."/>
            <person name="Puazo M."/>
            <person name="Qu C."/>
            <person name="Quiroz J."/>
            <person name="Raj R."/>
            <person name="Weissenberger G."/>
            <person name="Xin Y."/>
            <person name="Zou X."/>
            <person name="Han Y."/>
            <person name="Richards S."/>
            <person name="Worley K."/>
            <person name="Muzny D."/>
            <person name="Gibbs R."/>
        </authorList>
    </citation>
    <scope>NUCLEOTIDE SEQUENCE</scope>
    <source>
        <strain evidence="8">Sampled in the wild</strain>
    </source>
</reference>
<gene>
    <name evidence="8" type="ORF">J437_LFUL003951</name>
</gene>
<dbReference type="PANTHER" id="PTHR31954:SF1">
    <property type="entry name" value="CILIA- AND FLAGELLA-ASSOCIATED PROTEIN 157"/>
    <property type="match status" value="1"/>
</dbReference>
<name>A0A8K0KAV5_LADFU</name>
<evidence type="ECO:0000256" key="5">
    <source>
        <dbReference type="ARBA" id="ARBA00023069"/>
    </source>
</evidence>
<comment type="similarity">
    <text evidence="2">Belongs to the CFAP157 family.</text>
</comment>
<keyword evidence="9" id="KW-1185">Reference proteome</keyword>
<comment type="subcellular location">
    <subcellularLocation>
        <location evidence="1">Cell projection</location>
        <location evidence="1">Cilium</location>
    </subcellularLocation>
</comment>
<dbReference type="GO" id="GO:0036064">
    <property type="term" value="C:ciliary basal body"/>
    <property type="evidence" value="ECO:0007669"/>
    <property type="project" value="TreeGrafter"/>
</dbReference>
<keyword evidence="5" id="KW-0969">Cilium</keyword>
<evidence type="ECO:0000313" key="9">
    <source>
        <dbReference type="Proteomes" id="UP000792457"/>
    </source>
</evidence>
<dbReference type="AlphaFoldDB" id="A0A8K0KAV5"/>
<evidence type="ECO:0000256" key="3">
    <source>
        <dbReference type="ARBA" id="ARBA00014087"/>
    </source>
</evidence>
<evidence type="ECO:0000313" key="8">
    <source>
        <dbReference type="EMBL" id="KAG8230993.1"/>
    </source>
</evidence>
<dbReference type="InterPro" id="IPR038844">
    <property type="entry name" value="CFAP157"/>
</dbReference>
<proteinExistence type="inferred from homology"/>
<accession>A0A8K0KAV5</accession>
<sequence length="285" mass="33563">MDEDRADVISYLNRVVQEKSDEIAELQERVEGLQKARQQESEAFEKRIVVLEHEAKVTQEQLTSEIKLLSGKLNALEEFRIQREELMQKFKQQEKQMEEQELTHKKMLYEIERKFIIRRDRLKKEMEASLQELSSQFRNTTLKQIAANTQRTIRENIAINKELDILLNHTFESSKATEELLQAQRNTKLQLKSAEFERRAALSKSNKLVKDLSKLKSDVERLKLKENELHETKEWACTLETSMDAAEARLEGAAHVVRRLRTEVRLRDAKIKMQSRLAQQEQSKC</sequence>
<organism evidence="8 9">
    <name type="scientific">Ladona fulva</name>
    <name type="common">Scarce chaser dragonfly</name>
    <name type="synonym">Libellula fulva</name>
    <dbReference type="NCBI Taxonomy" id="123851"/>
    <lineage>
        <taxon>Eukaryota</taxon>
        <taxon>Metazoa</taxon>
        <taxon>Ecdysozoa</taxon>
        <taxon>Arthropoda</taxon>
        <taxon>Hexapoda</taxon>
        <taxon>Insecta</taxon>
        <taxon>Pterygota</taxon>
        <taxon>Palaeoptera</taxon>
        <taxon>Odonata</taxon>
        <taxon>Epiprocta</taxon>
        <taxon>Anisoptera</taxon>
        <taxon>Libelluloidea</taxon>
        <taxon>Libellulidae</taxon>
        <taxon>Ladona</taxon>
    </lineage>
</organism>
<dbReference type="PANTHER" id="PTHR31954">
    <property type="entry name" value="CILIA- AND FLAGELLA-ASSOCIATED PROTEIN 157"/>
    <property type="match status" value="1"/>
</dbReference>
<comment type="caution">
    <text evidence="8">The sequence shown here is derived from an EMBL/GenBank/DDBJ whole genome shotgun (WGS) entry which is preliminary data.</text>
</comment>
<feature type="coiled-coil region" evidence="7">
    <location>
        <begin position="76"/>
        <end position="143"/>
    </location>
</feature>
<feature type="coiled-coil region" evidence="7">
    <location>
        <begin position="9"/>
        <end position="43"/>
    </location>
</feature>
<keyword evidence="6" id="KW-0966">Cell projection</keyword>
<evidence type="ECO:0000256" key="7">
    <source>
        <dbReference type="SAM" id="Coils"/>
    </source>
</evidence>
<dbReference type="Proteomes" id="UP000792457">
    <property type="component" value="Unassembled WGS sequence"/>
</dbReference>
<evidence type="ECO:0000256" key="4">
    <source>
        <dbReference type="ARBA" id="ARBA00023054"/>
    </source>
</evidence>